<dbReference type="Gene3D" id="3.40.50.1360">
    <property type="match status" value="1"/>
</dbReference>
<dbReference type="InterPro" id="IPR048715">
    <property type="entry name" value="CggR_N"/>
</dbReference>
<keyword evidence="4" id="KW-0804">Transcription</keyword>
<dbReference type="STRING" id="209880.SAMN02910343_00445"/>
<keyword evidence="8" id="KW-1185">Reference proteome</keyword>
<evidence type="ECO:0000259" key="5">
    <source>
        <dbReference type="Pfam" id="PF04198"/>
    </source>
</evidence>
<evidence type="ECO:0000259" key="6">
    <source>
        <dbReference type="Pfam" id="PF21715"/>
    </source>
</evidence>
<keyword evidence="3" id="KW-0238">DNA-binding</keyword>
<dbReference type="InterPro" id="IPR036390">
    <property type="entry name" value="WH_DNA-bd_sf"/>
</dbReference>
<dbReference type="PANTHER" id="PTHR34294">
    <property type="entry name" value="TRANSCRIPTIONAL REGULATOR-RELATED"/>
    <property type="match status" value="1"/>
</dbReference>
<dbReference type="Pfam" id="PF04198">
    <property type="entry name" value="Sugar-bind"/>
    <property type="match status" value="1"/>
</dbReference>
<evidence type="ECO:0000313" key="7">
    <source>
        <dbReference type="EMBL" id="SDA41914.1"/>
    </source>
</evidence>
<dbReference type="InterPro" id="IPR051054">
    <property type="entry name" value="SorC_transcr_regulators"/>
</dbReference>
<dbReference type="AlphaFoldDB" id="A0A1G5V7U9"/>
<proteinExistence type="inferred from homology"/>
<dbReference type="InterPro" id="IPR007324">
    <property type="entry name" value="Sugar-bd_dom_put"/>
</dbReference>
<dbReference type="InterPro" id="IPR037171">
    <property type="entry name" value="NagB/RpiA_transferase-like"/>
</dbReference>
<reference evidence="7 8" key="1">
    <citation type="submission" date="2016-10" db="EMBL/GenBank/DDBJ databases">
        <authorList>
            <person name="de Groot N.N."/>
        </authorList>
    </citation>
    <scope>NUCLEOTIDE SEQUENCE [LARGE SCALE GENOMIC DNA]</scope>
    <source>
        <strain evidence="7 8">DSM 15230</strain>
    </source>
</reference>
<dbReference type="Proteomes" id="UP000199689">
    <property type="component" value="Unassembled WGS sequence"/>
</dbReference>
<dbReference type="SUPFAM" id="SSF100950">
    <property type="entry name" value="NagB/RpiA/CoA transferase-like"/>
    <property type="match status" value="1"/>
</dbReference>
<dbReference type="GO" id="GO:0030246">
    <property type="term" value="F:carbohydrate binding"/>
    <property type="evidence" value="ECO:0007669"/>
    <property type="project" value="InterPro"/>
</dbReference>
<feature type="domain" description="Sugar-binding" evidence="5">
    <location>
        <begin position="95"/>
        <end position="340"/>
    </location>
</feature>
<dbReference type="GeneID" id="87755491"/>
<evidence type="ECO:0000313" key="8">
    <source>
        <dbReference type="Proteomes" id="UP000199689"/>
    </source>
</evidence>
<feature type="domain" description="CggR N-terminal DNA binding" evidence="6">
    <location>
        <begin position="17"/>
        <end position="85"/>
    </location>
</feature>
<protein>
    <submittedName>
        <fullName evidence="7">Central glycolytic genes regulator</fullName>
    </submittedName>
</protein>
<keyword evidence="2" id="KW-0805">Transcription regulation</keyword>
<dbReference type="RefSeq" id="WP_159427816.1">
    <property type="nucleotide sequence ID" value="NZ_FMXA01000005.1"/>
</dbReference>
<evidence type="ECO:0000256" key="4">
    <source>
        <dbReference type="ARBA" id="ARBA00023163"/>
    </source>
</evidence>
<dbReference type="Pfam" id="PF21715">
    <property type="entry name" value="CggR_N"/>
    <property type="match status" value="1"/>
</dbReference>
<dbReference type="PANTHER" id="PTHR34294:SF5">
    <property type="entry name" value="CENTRAL GLYCOLYTIC GENES REGULATOR"/>
    <property type="match status" value="1"/>
</dbReference>
<evidence type="ECO:0000256" key="2">
    <source>
        <dbReference type="ARBA" id="ARBA00023015"/>
    </source>
</evidence>
<dbReference type="Gene3D" id="1.10.10.10">
    <property type="entry name" value="Winged helix-like DNA-binding domain superfamily/Winged helix DNA-binding domain"/>
    <property type="match status" value="1"/>
</dbReference>
<dbReference type="InterPro" id="IPR036388">
    <property type="entry name" value="WH-like_DNA-bd_sf"/>
</dbReference>
<evidence type="ECO:0000256" key="3">
    <source>
        <dbReference type="ARBA" id="ARBA00023125"/>
    </source>
</evidence>
<dbReference type="GO" id="GO:0003677">
    <property type="term" value="F:DNA binding"/>
    <property type="evidence" value="ECO:0007669"/>
    <property type="project" value="UniProtKB-KW"/>
</dbReference>
<name>A0A1G5V7U9_9FIRM</name>
<dbReference type="OrthoDB" id="9793820at2"/>
<gene>
    <name evidence="7" type="ORF">SAMN02910343_00445</name>
</gene>
<organism evidence="7 8">
    <name type="scientific">Allisonella histaminiformans</name>
    <dbReference type="NCBI Taxonomy" id="209880"/>
    <lineage>
        <taxon>Bacteria</taxon>
        <taxon>Bacillati</taxon>
        <taxon>Bacillota</taxon>
        <taxon>Negativicutes</taxon>
        <taxon>Veillonellales</taxon>
        <taxon>Veillonellaceae</taxon>
        <taxon>Allisonella</taxon>
    </lineage>
</organism>
<comment type="similarity">
    <text evidence="1">Belongs to the SorC transcriptional regulatory family.</text>
</comment>
<dbReference type="EMBL" id="FMXA01000005">
    <property type="protein sequence ID" value="SDA41914.1"/>
    <property type="molecule type" value="Genomic_DNA"/>
</dbReference>
<accession>A0A1G5V7U9</accession>
<sequence>MRDDSLLLILVPELAQVTQERYNILHQISLLSPVGRHLLAVSTKLSESAVRTHLTIMAEQGLVEVRPNGISLSRKGETLLTSFSDALYKDPTLEDMEKRLQSLLSMERVVIVRGDSDASGAVKANLGCRMAQELTKVVRDESILAVGGGETLSLMTDALPEIHSPISMRLTVVPARGGFGAEIKYQANLIAARTAEKLGGTYKLLHVPDGISPGLIRQIRNESPETAEVESLIHRADILAITINGARDMAKVHQLPLDVCERLHEEGVCGEALGVYADIHGKVLYRMYNLGISADELSSVSNVLIAAGGSHKARAILSMARAGARGVLITDEGAAKAILELTENNN</sequence>
<evidence type="ECO:0000256" key="1">
    <source>
        <dbReference type="ARBA" id="ARBA00010466"/>
    </source>
</evidence>
<dbReference type="SUPFAM" id="SSF46785">
    <property type="entry name" value="Winged helix' DNA-binding domain"/>
    <property type="match status" value="1"/>
</dbReference>